<evidence type="ECO:0000256" key="3">
    <source>
        <dbReference type="ARBA" id="ARBA00022618"/>
    </source>
</evidence>
<evidence type="ECO:0000256" key="8">
    <source>
        <dbReference type="ARBA" id="ARBA00023306"/>
    </source>
</evidence>
<dbReference type="Pfam" id="PF01225">
    <property type="entry name" value="Mur_ligase"/>
    <property type="match status" value="1"/>
</dbReference>
<feature type="domain" description="Mur ligase central" evidence="14">
    <location>
        <begin position="107"/>
        <end position="290"/>
    </location>
</feature>
<dbReference type="Gene3D" id="3.40.1190.10">
    <property type="entry name" value="Mur-like, catalytic domain"/>
    <property type="match status" value="1"/>
</dbReference>
<dbReference type="InterPro" id="IPR013221">
    <property type="entry name" value="Mur_ligase_cen"/>
</dbReference>
<reference evidence="15" key="1">
    <citation type="journal article" date="2020" name="mSystems">
        <title>Genome- and Community-Level Interaction Insights into Carbon Utilization and Element Cycling Functions of Hydrothermarchaeota in Hydrothermal Sediment.</title>
        <authorList>
            <person name="Zhou Z."/>
            <person name="Liu Y."/>
            <person name="Xu W."/>
            <person name="Pan J."/>
            <person name="Luo Z.H."/>
            <person name="Li M."/>
        </authorList>
    </citation>
    <scope>NUCLEOTIDE SEQUENCE [LARGE SCALE GENOMIC DNA]</scope>
    <source>
        <strain evidence="15">HyVt-237</strain>
    </source>
</reference>
<dbReference type="InterPro" id="IPR036565">
    <property type="entry name" value="Mur-like_cat_sf"/>
</dbReference>
<dbReference type="GO" id="GO:0009252">
    <property type="term" value="P:peptidoglycan biosynthetic process"/>
    <property type="evidence" value="ECO:0007669"/>
    <property type="project" value="UniProtKB-UniRule"/>
</dbReference>
<comment type="pathway">
    <text evidence="10 11">Cell wall biogenesis; peptidoglycan biosynthesis.</text>
</comment>
<evidence type="ECO:0000259" key="14">
    <source>
        <dbReference type="Pfam" id="PF08245"/>
    </source>
</evidence>
<evidence type="ECO:0000256" key="5">
    <source>
        <dbReference type="ARBA" id="ARBA00022840"/>
    </source>
</evidence>
<dbReference type="AlphaFoldDB" id="A0A7C1BDT4"/>
<dbReference type="InterPro" id="IPR035911">
    <property type="entry name" value="MurE/MurF_N"/>
</dbReference>
<evidence type="ECO:0000256" key="11">
    <source>
        <dbReference type="RuleBase" id="RU004136"/>
    </source>
</evidence>
<evidence type="ECO:0000256" key="4">
    <source>
        <dbReference type="ARBA" id="ARBA00022741"/>
    </source>
</evidence>
<dbReference type="Gene3D" id="3.90.190.20">
    <property type="entry name" value="Mur ligase, C-terminal domain"/>
    <property type="match status" value="1"/>
</dbReference>
<dbReference type="SUPFAM" id="SSF53623">
    <property type="entry name" value="MurD-like peptide ligases, catalytic domain"/>
    <property type="match status" value="1"/>
</dbReference>
<dbReference type="GO" id="GO:0008360">
    <property type="term" value="P:regulation of cell shape"/>
    <property type="evidence" value="ECO:0007669"/>
    <property type="project" value="UniProtKB-KW"/>
</dbReference>
<evidence type="ECO:0000256" key="9">
    <source>
        <dbReference type="ARBA" id="ARBA00023316"/>
    </source>
</evidence>
<keyword evidence="7 10" id="KW-0573">Peptidoglycan synthesis</keyword>
<evidence type="ECO:0000313" key="15">
    <source>
        <dbReference type="EMBL" id="HDM90429.1"/>
    </source>
</evidence>
<evidence type="ECO:0000259" key="12">
    <source>
        <dbReference type="Pfam" id="PF01225"/>
    </source>
</evidence>
<dbReference type="UniPathway" id="UPA00219"/>
<dbReference type="SUPFAM" id="SSF63418">
    <property type="entry name" value="MurE/MurF N-terminal domain"/>
    <property type="match status" value="1"/>
</dbReference>
<keyword evidence="2 10" id="KW-0436">Ligase</keyword>
<protein>
    <recommendedName>
        <fullName evidence="10 11">UDP-N-acetylmuramoyl-tripeptide--D-alanyl-D-alanine ligase</fullName>
        <ecNumber evidence="10 11">6.3.2.10</ecNumber>
    </recommendedName>
    <alternativeName>
        <fullName evidence="10">D-alanyl-D-alanine-adding enzyme</fullName>
    </alternativeName>
</protein>
<dbReference type="Proteomes" id="UP000885931">
    <property type="component" value="Unassembled WGS sequence"/>
</dbReference>
<proteinExistence type="inferred from homology"/>
<dbReference type="Gene3D" id="3.40.1390.10">
    <property type="entry name" value="MurE/MurF, N-terminal domain"/>
    <property type="match status" value="1"/>
</dbReference>
<evidence type="ECO:0000256" key="10">
    <source>
        <dbReference type="HAMAP-Rule" id="MF_02019"/>
    </source>
</evidence>
<evidence type="ECO:0000256" key="1">
    <source>
        <dbReference type="ARBA" id="ARBA00022490"/>
    </source>
</evidence>
<feature type="binding site" evidence="10">
    <location>
        <begin position="109"/>
        <end position="115"/>
    </location>
    <ligand>
        <name>ATP</name>
        <dbReference type="ChEBI" id="CHEBI:30616"/>
    </ligand>
</feature>
<keyword evidence="6 10" id="KW-0133">Cell shape</keyword>
<dbReference type="EC" id="6.3.2.10" evidence="10 11"/>
<dbReference type="GO" id="GO:0005524">
    <property type="term" value="F:ATP binding"/>
    <property type="evidence" value="ECO:0007669"/>
    <property type="project" value="UniProtKB-UniRule"/>
</dbReference>
<dbReference type="Pfam" id="PF02875">
    <property type="entry name" value="Mur_ligase_C"/>
    <property type="match status" value="1"/>
</dbReference>
<comment type="caution">
    <text evidence="15">The sequence shown here is derived from an EMBL/GenBank/DDBJ whole genome shotgun (WGS) entry which is preliminary data.</text>
</comment>
<dbReference type="EMBL" id="DRBW01000172">
    <property type="protein sequence ID" value="HDM90429.1"/>
    <property type="molecule type" value="Genomic_DNA"/>
</dbReference>
<comment type="function">
    <text evidence="10 11">Involved in cell wall formation. Catalyzes the final step in the synthesis of UDP-N-acetylmuramoyl-pentapeptide, the precursor of murein.</text>
</comment>
<keyword evidence="9 10" id="KW-0961">Cell wall biogenesis/degradation</keyword>
<dbReference type="PANTHER" id="PTHR43024">
    <property type="entry name" value="UDP-N-ACETYLMURAMOYL-TRIPEPTIDE--D-ALANYL-D-ALANINE LIGASE"/>
    <property type="match status" value="1"/>
</dbReference>
<organism evidence="15">
    <name type="scientific">candidate division WOR-3 bacterium</name>
    <dbReference type="NCBI Taxonomy" id="2052148"/>
    <lineage>
        <taxon>Bacteria</taxon>
        <taxon>Bacteria division WOR-3</taxon>
    </lineage>
</organism>
<comment type="similarity">
    <text evidence="10">Belongs to the MurCDEF family. MurF subfamily.</text>
</comment>
<keyword evidence="5 10" id="KW-0067">ATP-binding</keyword>
<dbReference type="PANTHER" id="PTHR43024:SF1">
    <property type="entry name" value="UDP-N-ACETYLMURAMOYL-TRIPEPTIDE--D-ALANYL-D-ALANINE LIGASE"/>
    <property type="match status" value="1"/>
</dbReference>
<dbReference type="SUPFAM" id="SSF53244">
    <property type="entry name" value="MurD-like peptide ligases, peptide-binding domain"/>
    <property type="match status" value="1"/>
</dbReference>
<dbReference type="GO" id="GO:0071555">
    <property type="term" value="P:cell wall organization"/>
    <property type="evidence" value="ECO:0007669"/>
    <property type="project" value="UniProtKB-KW"/>
</dbReference>
<dbReference type="Pfam" id="PF08245">
    <property type="entry name" value="Mur_ligase_M"/>
    <property type="match status" value="1"/>
</dbReference>
<dbReference type="InterPro" id="IPR004101">
    <property type="entry name" value="Mur_ligase_C"/>
</dbReference>
<dbReference type="HAMAP" id="MF_02019">
    <property type="entry name" value="MurF"/>
    <property type="match status" value="1"/>
</dbReference>
<dbReference type="GO" id="GO:0047480">
    <property type="term" value="F:UDP-N-acetylmuramoyl-tripeptide-D-alanyl-D-alanine ligase activity"/>
    <property type="evidence" value="ECO:0007669"/>
    <property type="project" value="UniProtKB-UniRule"/>
</dbReference>
<comment type="catalytic activity">
    <reaction evidence="10 11">
        <text>D-alanyl-D-alanine + UDP-N-acetyl-alpha-D-muramoyl-L-alanyl-gamma-D-glutamyl-meso-2,6-diaminopimelate + ATP = UDP-N-acetyl-alpha-D-muramoyl-L-alanyl-gamma-D-glutamyl-meso-2,6-diaminopimeloyl-D-alanyl-D-alanine + ADP + phosphate + H(+)</text>
        <dbReference type="Rhea" id="RHEA:28374"/>
        <dbReference type="ChEBI" id="CHEBI:15378"/>
        <dbReference type="ChEBI" id="CHEBI:30616"/>
        <dbReference type="ChEBI" id="CHEBI:43474"/>
        <dbReference type="ChEBI" id="CHEBI:57822"/>
        <dbReference type="ChEBI" id="CHEBI:61386"/>
        <dbReference type="ChEBI" id="CHEBI:83905"/>
        <dbReference type="ChEBI" id="CHEBI:456216"/>
        <dbReference type="EC" id="6.3.2.10"/>
    </reaction>
</comment>
<dbReference type="InterPro" id="IPR005863">
    <property type="entry name" value="UDP-N-AcMur_synth"/>
</dbReference>
<gene>
    <name evidence="10" type="primary">murF</name>
    <name evidence="15" type="ORF">ENG67_04380</name>
</gene>
<keyword evidence="1 10" id="KW-0963">Cytoplasm</keyword>
<feature type="domain" description="Mur ligase C-terminal" evidence="13">
    <location>
        <begin position="312"/>
        <end position="435"/>
    </location>
</feature>
<dbReference type="GO" id="GO:0051301">
    <property type="term" value="P:cell division"/>
    <property type="evidence" value="ECO:0007669"/>
    <property type="project" value="UniProtKB-KW"/>
</dbReference>
<comment type="subcellular location">
    <subcellularLocation>
        <location evidence="10 11">Cytoplasm</location>
    </subcellularLocation>
</comment>
<dbReference type="GO" id="GO:0005737">
    <property type="term" value="C:cytoplasm"/>
    <property type="evidence" value="ECO:0007669"/>
    <property type="project" value="UniProtKB-SubCell"/>
</dbReference>
<evidence type="ECO:0000256" key="2">
    <source>
        <dbReference type="ARBA" id="ARBA00022598"/>
    </source>
</evidence>
<keyword evidence="8 10" id="KW-0131">Cell cycle</keyword>
<evidence type="ECO:0000256" key="6">
    <source>
        <dbReference type="ARBA" id="ARBA00022960"/>
    </source>
</evidence>
<dbReference type="InterPro" id="IPR051046">
    <property type="entry name" value="MurCDEF_CellWall_CoF430Synth"/>
</dbReference>
<name>A0A7C1BDT4_UNCW3</name>
<accession>A0A7C1BDT4</accession>
<feature type="domain" description="Mur ligase N-terminal catalytic" evidence="12">
    <location>
        <begin position="25"/>
        <end position="96"/>
    </location>
</feature>
<evidence type="ECO:0000256" key="7">
    <source>
        <dbReference type="ARBA" id="ARBA00022984"/>
    </source>
</evidence>
<evidence type="ECO:0000259" key="13">
    <source>
        <dbReference type="Pfam" id="PF02875"/>
    </source>
</evidence>
<dbReference type="InterPro" id="IPR036615">
    <property type="entry name" value="Mur_ligase_C_dom_sf"/>
</dbReference>
<dbReference type="InterPro" id="IPR000713">
    <property type="entry name" value="Mur_ligase_N"/>
</dbReference>
<keyword evidence="4 10" id="KW-0547">Nucleotide-binding</keyword>
<keyword evidence="3 10" id="KW-0132">Cell division</keyword>
<dbReference type="NCBIfam" id="TIGR01143">
    <property type="entry name" value="murF"/>
    <property type="match status" value="1"/>
</dbReference>
<sequence>MRYRLRDVAEIVEGVLLSGDPSAPVAGISTDSRTIEKGELFFALEGENFDGVYFVKDALKKGACGAVVPQSYQGPGPIIKVEDTLKALGKLAAHYRSHLKNTRVIGITGSVGKTTTKELLAHVLEARFSVKKSPKSFNNLVGVPLTLFSADPQTEFLVAEAGISKIGEMEKLAEILRPDIAILTRVGRAHVGYLRSTETIAREKSRLFEKLGRGGFAVVNAESPHYEIFVESVPEGRDVILYGLESGDFKPERYVLSGEGTEFVVEGHRYWLPRPGPGNLENALAVLLVALRLGMDPEEIAERFSSFQGPPMRMQRRKVGPFEVVNDAYNANPDSMAELFRAFPETNSERNIFVLGDMLELGEEAERLHRETGRVFAETGHRILIAIGPLARELARGAREAGADRVFSFLDLEEALEFLREFLRPGDRILLKASRLMEFEKIERALEEF</sequence>